<organism evidence="3 4">
    <name type="scientific">Danaus plexippus plexippus</name>
    <dbReference type="NCBI Taxonomy" id="278856"/>
    <lineage>
        <taxon>Eukaryota</taxon>
        <taxon>Metazoa</taxon>
        <taxon>Ecdysozoa</taxon>
        <taxon>Arthropoda</taxon>
        <taxon>Hexapoda</taxon>
        <taxon>Insecta</taxon>
        <taxon>Pterygota</taxon>
        <taxon>Neoptera</taxon>
        <taxon>Endopterygota</taxon>
        <taxon>Lepidoptera</taxon>
        <taxon>Glossata</taxon>
        <taxon>Ditrysia</taxon>
        <taxon>Papilionoidea</taxon>
        <taxon>Nymphalidae</taxon>
        <taxon>Danainae</taxon>
        <taxon>Danaini</taxon>
        <taxon>Danaina</taxon>
        <taxon>Danaus</taxon>
        <taxon>Danaus</taxon>
    </lineage>
</organism>
<dbReference type="STRING" id="278856.A0A212FNR5"/>
<dbReference type="PANTHER" id="PTHR47272">
    <property type="entry name" value="DDE_TNP_1_7 DOMAIN-CONTAINING PROTEIN"/>
    <property type="match status" value="1"/>
</dbReference>
<keyword evidence="4" id="KW-1185">Reference proteome</keyword>
<accession>A0A212FNR5</accession>
<evidence type="ECO:0000256" key="1">
    <source>
        <dbReference type="SAM" id="MobiDB-lite"/>
    </source>
</evidence>
<feature type="compositionally biased region" description="Acidic residues" evidence="1">
    <location>
        <begin position="24"/>
        <end position="40"/>
    </location>
</feature>
<dbReference type="InParanoid" id="A0A212FNR5"/>
<proteinExistence type="predicted"/>
<protein>
    <submittedName>
        <fullName evidence="3">Piggybac transposable element</fullName>
    </submittedName>
</protein>
<feature type="compositionally biased region" description="Acidic residues" evidence="1">
    <location>
        <begin position="58"/>
        <end position="67"/>
    </location>
</feature>
<dbReference type="AlphaFoldDB" id="A0A212FNR5"/>
<dbReference type="InterPro" id="IPR029526">
    <property type="entry name" value="PGBD"/>
</dbReference>
<dbReference type="Proteomes" id="UP000007151">
    <property type="component" value="Unassembled WGS sequence"/>
</dbReference>
<feature type="region of interest" description="Disordered" evidence="1">
    <location>
        <begin position="24"/>
        <end position="92"/>
    </location>
</feature>
<dbReference type="Pfam" id="PF13843">
    <property type="entry name" value="DDE_Tnp_1_7"/>
    <property type="match status" value="1"/>
</dbReference>
<gene>
    <name evidence="3" type="ORF">KGM_211682</name>
</gene>
<evidence type="ECO:0000313" key="4">
    <source>
        <dbReference type="Proteomes" id="UP000007151"/>
    </source>
</evidence>
<name>A0A212FNR5_DANPL</name>
<sequence>MNRKKDTLKDKEIEHYLALLEDGWLSEDGQDVEDSDEEQLQEPFFIREELEDVLQGSDNEEDEEDIGNDPPQVQEPMEVQEDPDPIPSGNMPNLLDKRKLIWKKTFFNFDEDKVVFLGNSQYPSHIAELETPYQCFMYFFDEDFIQKIVDQTNLYSTQKDPNHSVIYKVSDMKKFFGILLYMSVQRFPSTRSYWSPTFGYSLISRVMPVNKFEKIKLSLHFQNNDNHKPVGHLDHDRLFKIRPLNI</sequence>
<reference evidence="3 4" key="1">
    <citation type="journal article" date="2011" name="Cell">
        <title>The monarch butterfly genome yields insights into long-distance migration.</title>
        <authorList>
            <person name="Zhan S."/>
            <person name="Merlin C."/>
            <person name="Boore J.L."/>
            <person name="Reppert S.M."/>
        </authorList>
    </citation>
    <scope>NUCLEOTIDE SEQUENCE [LARGE SCALE GENOMIC DNA]</scope>
    <source>
        <strain evidence="3">F-2</strain>
    </source>
</reference>
<feature type="domain" description="PiggyBac transposable element-derived protein" evidence="2">
    <location>
        <begin position="131"/>
        <end position="244"/>
    </location>
</feature>
<dbReference type="KEGG" id="dpl:KGM_211682"/>
<evidence type="ECO:0000313" key="3">
    <source>
        <dbReference type="EMBL" id="OWR55384.1"/>
    </source>
</evidence>
<dbReference type="EMBL" id="AGBW02004672">
    <property type="protein sequence ID" value="OWR55384.1"/>
    <property type="molecule type" value="Genomic_DNA"/>
</dbReference>
<comment type="caution">
    <text evidence="3">The sequence shown here is derived from an EMBL/GenBank/DDBJ whole genome shotgun (WGS) entry which is preliminary data.</text>
</comment>
<dbReference type="PANTHER" id="PTHR47272:SF1">
    <property type="entry name" value="PIGGYBAC TRANSPOSABLE ELEMENT-DERIVED PROTEIN 3-LIKE"/>
    <property type="match status" value="1"/>
</dbReference>
<evidence type="ECO:0000259" key="2">
    <source>
        <dbReference type="Pfam" id="PF13843"/>
    </source>
</evidence>